<organism evidence="2 3">
    <name type="scientific">Clathrus columnatus</name>
    <dbReference type="NCBI Taxonomy" id="1419009"/>
    <lineage>
        <taxon>Eukaryota</taxon>
        <taxon>Fungi</taxon>
        <taxon>Dikarya</taxon>
        <taxon>Basidiomycota</taxon>
        <taxon>Agaricomycotina</taxon>
        <taxon>Agaricomycetes</taxon>
        <taxon>Phallomycetidae</taxon>
        <taxon>Phallales</taxon>
        <taxon>Clathraceae</taxon>
        <taxon>Clathrus</taxon>
    </lineage>
</organism>
<evidence type="ECO:0000313" key="2">
    <source>
        <dbReference type="EMBL" id="GJJ07768.1"/>
    </source>
</evidence>
<evidence type="ECO:0000313" key="3">
    <source>
        <dbReference type="Proteomes" id="UP001050691"/>
    </source>
</evidence>
<evidence type="ECO:0000259" key="1">
    <source>
        <dbReference type="Pfam" id="PF13391"/>
    </source>
</evidence>
<dbReference type="InterPro" id="IPR003615">
    <property type="entry name" value="HNH_nuc"/>
</dbReference>
<dbReference type="EMBL" id="BPWL01000002">
    <property type="protein sequence ID" value="GJJ07768.1"/>
    <property type="molecule type" value="Genomic_DNA"/>
</dbReference>
<reference evidence="2" key="1">
    <citation type="submission" date="2021-10" db="EMBL/GenBank/DDBJ databases">
        <title>De novo Genome Assembly of Clathrus columnatus (Basidiomycota, Fungi) Using Illumina and Nanopore Sequence Data.</title>
        <authorList>
            <person name="Ogiso-Tanaka E."/>
            <person name="Itagaki H."/>
            <person name="Hosoya T."/>
            <person name="Hosaka K."/>
        </authorList>
    </citation>
    <scope>NUCLEOTIDE SEQUENCE</scope>
    <source>
        <strain evidence="2">MO-923</strain>
    </source>
</reference>
<feature type="domain" description="HNH nuclease" evidence="1">
    <location>
        <begin position="295"/>
        <end position="353"/>
    </location>
</feature>
<sequence>MKKLVRKFSRFSLNELLLQQIFHVQTSPNETISQLRVKIWDENRHECSHAHARNLVLCVPTKPVSTVNQELFKAQLSQLQNGKAFVEELSPSSTVAKSGLSQPVEGQLHLFIMILPNKSAILLNCLVHGGEPGFRDFITVRASPDETVWEFQKKIWEDVKPINPYFSANSLTLYIPTTPIPIADKDTFKTQLAQSKVPVGELHLTLINAQSRLPQPMEGHFDVVVVIPPKPPQSEITGLKPEEAALWRLLVNVILLAPEKSSTGTERADNAPFKLELYRFYYDPGAERYPEMLTCSLTGVSLPSKAVIAAHLWPHSKGMSWEWFGLTNIDDPRNGLLLYKPIEEEFDRHNLCFYQAPDGKFRCRVLCETLKDKTFNDSFSKHKVGRTTTGIEAEVVQQAVPILAAKGYTTFRDLEKPEAYLQFPLTNPGPFKRVLNFHAVRAYILAKERGDTALQNFDLKDFYSDEEGYGAKNVIEAWRRNVAASLSGMPSSMSSVS</sequence>
<keyword evidence="3" id="KW-1185">Reference proteome</keyword>
<comment type="caution">
    <text evidence="2">The sequence shown here is derived from an EMBL/GenBank/DDBJ whole genome shotgun (WGS) entry which is preliminary data.</text>
</comment>
<dbReference type="Proteomes" id="UP001050691">
    <property type="component" value="Unassembled WGS sequence"/>
</dbReference>
<dbReference type="Pfam" id="PF13391">
    <property type="entry name" value="HNH_2"/>
    <property type="match status" value="1"/>
</dbReference>
<name>A0AAV5A527_9AGAM</name>
<gene>
    <name evidence="2" type="ORF">Clacol_001973</name>
</gene>
<protein>
    <recommendedName>
        <fullName evidence="1">HNH nuclease domain-containing protein</fullName>
    </recommendedName>
</protein>
<accession>A0AAV5A527</accession>
<dbReference type="AlphaFoldDB" id="A0AAV5A527"/>
<proteinExistence type="predicted"/>